<accession>A0A9X1V772</accession>
<feature type="domain" description="HTH tetR-type" evidence="5">
    <location>
        <begin position="3"/>
        <end position="63"/>
    </location>
</feature>
<dbReference type="PRINTS" id="PR00455">
    <property type="entry name" value="HTHTETR"/>
</dbReference>
<dbReference type="InterPro" id="IPR001647">
    <property type="entry name" value="HTH_TetR"/>
</dbReference>
<evidence type="ECO:0000313" key="7">
    <source>
        <dbReference type="Proteomes" id="UP001139263"/>
    </source>
</evidence>
<dbReference type="RefSeq" id="WP_241712079.1">
    <property type="nucleotide sequence ID" value="NZ_JALBUF010000001.1"/>
</dbReference>
<sequence>MNSSKTRMIFEAAIDIFCERGFEKATMDDIATKANVAKGTIYYHFKSKEELFVFLVEEGTNLLREHVLERLSDQMTPTDKIRAIIHEQLTFFKDYRDLCIIILREAWGEEQRQLQFRRMLVHYVRAIEEIVISGIQTGEFAEIDSQTAAWSIFGGLSITALNHLYADPSFNLPMLAPSFEQMLFHGLTGRHEPIDE</sequence>
<dbReference type="InterPro" id="IPR023772">
    <property type="entry name" value="DNA-bd_HTH_TetR-type_CS"/>
</dbReference>
<evidence type="ECO:0000256" key="1">
    <source>
        <dbReference type="ARBA" id="ARBA00023015"/>
    </source>
</evidence>
<evidence type="ECO:0000256" key="2">
    <source>
        <dbReference type="ARBA" id="ARBA00023125"/>
    </source>
</evidence>
<evidence type="ECO:0000256" key="4">
    <source>
        <dbReference type="PROSITE-ProRule" id="PRU00335"/>
    </source>
</evidence>
<gene>
    <name evidence="6" type="primary">fadR_1</name>
    <name evidence="6" type="ORF">MM817_00750</name>
</gene>
<dbReference type="GO" id="GO:0003677">
    <property type="term" value="F:DNA binding"/>
    <property type="evidence" value="ECO:0007669"/>
    <property type="project" value="UniProtKB-UniRule"/>
</dbReference>
<dbReference type="InterPro" id="IPR009057">
    <property type="entry name" value="Homeodomain-like_sf"/>
</dbReference>
<keyword evidence="3" id="KW-0804">Transcription</keyword>
<dbReference type="PANTHER" id="PTHR43479">
    <property type="entry name" value="ACREF/ENVCD OPERON REPRESSOR-RELATED"/>
    <property type="match status" value="1"/>
</dbReference>
<dbReference type="FunFam" id="1.10.10.60:FF:000141">
    <property type="entry name" value="TetR family transcriptional regulator"/>
    <property type="match status" value="1"/>
</dbReference>
<dbReference type="Proteomes" id="UP001139263">
    <property type="component" value="Unassembled WGS sequence"/>
</dbReference>
<organism evidence="6 7">
    <name type="scientific">Sulfoacidibacillus ferrooxidans</name>
    <dbReference type="NCBI Taxonomy" id="2005001"/>
    <lineage>
        <taxon>Bacteria</taxon>
        <taxon>Bacillati</taxon>
        <taxon>Bacillota</taxon>
        <taxon>Bacilli</taxon>
        <taxon>Bacillales</taxon>
        <taxon>Alicyclobacillaceae</taxon>
        <taxon>Sulfoacidibacillus</taxon>
    </lineage>
</organism>
<dbReference type="Pfam" id="PF17932">
    <property type="entry name" value="TetR_C_24"/>
    <property type="match status" value="1"/>
</dbReference>
<keyword evidence="7" id="KW-1185">Reference proteome</keyword>
<keyword evidence="2 4" id="KW-0238">DNA-binding</keyword>
<comment type="caution">
    <text evidence="6">The sequence shown here is derived from an EMBL/GenBank/DDBJ whole genome shotgun (WGS) entry which is preliminary data.</text>
</comment>
<protein>
    <submittedName>
        <fullName evidence="6">Fatty acid metabolism regulator protein</fullName>
    </submittedName>
</protein>
<feature type="DNA-binding region" description="H-T-H motif" evidence="4">
    <location>
        <begin position="26"/>
        <end position="45"/>
    </location>
</feature>
<dbReference type="InterPro" id="IPR036271">
    <property type="entry name" value="Tet_transcr_reg_TetR-rel_C_sf"/>
</dbReference>
<dbReference type="EMBL" id="JALBUF010000001">
    <property type="protein sequence ID" value="MCI0182490.1"/>
    <property type="molecule type" value="Genomic_DNA"/>
</dbReference>
<evidence type="ECO:0000313" key="6">
    <source>
        <dbReference type="EMBL" id="MCI0182490.1"/>
    </source>
</evidence>
<reference evidence="6" key="1">
    <citation type="submission" date="2022-03" db="EMBL/GenBank/DDBJ databases">
        <title>Draft Genome Sequence of Firmicute Strain S0AB, a Heterotrophic Iron/Sulfur-Oxidizing Extreme Acidophile.</title>
        <authorList>
            <person name="Vergara E."/>
            <person name="Pakostova E."/>
            <person name="Johnson D.B."/>
            <person name="Holmes D.S."/>
        </authorList>
    </citation>
    <scope>NUCLEOTIDE SEQUENCE</scope>
    <source>
        <strain evidence="6">S0AB</strain>
    </source>
</reference>
<dbReference type="GO" id="GO:0045892">
    <property type="term" value="P:negative regulation of DNA-templated transcription"/>
    <property type="evidence" value="ECO:0007669"/>
    <property type="project" value="UniProtKB-ARBA"/>
</dbReference>
<name>A0A9X1V772_9BACL</name>
<dbReference type="Gene3D" id="1.10.10.60">
    <property type="entry name" value="Homeodomain-like"/>
    <property type="match status" value="1"/>
</dbReference>
<dbReference type="Pfam" id="PF00440">
    <property type="entry name" value="TetR_N"/>
    <property type="match status" value="1"/>
</dbReference>
<dbReference type="InterPro" id="IPR050624">
    <property type="entry name" value="HTH-type_Tx_Regulator"/>
</dbReference>
<dbReference type="AlphaFoldDB" id="A0A9X1V772"/>
<dbReference type="SUPFAM" id="SSF48498">
    <property type="entry name" value="Tetracyclin repressor-like, C-terminal domain"/>
    <property type="match status" value="1"/>
</dbReference>
<keyword evidence="1" id="KW-0805">Transcription regulation</keyword>
<dbReference type="PANTHER" id="PTHR43479:SF11">
    <property type="entry name" value="ACREF_ENVCD OPERON REPRESSOR-RELATED"/>
    <property type="match status" value="1"/>
</dbReference>
<dbReference type="PROSITE" id="PS01081">
    <property type="entry name" value="HTH_TETR_1"/>
    <property type="match status" value="1"/>
</dbReference>
<dbReference type="PROSITE" id="PS50977">
    <property type="entry name" value="HTH_TETR_2"/>
    <property type="match status" value="1"/>
</dbReference>
<evidence type="ECO:0000256" key="3">
    <source>
        <dbReference type="ARBA" id="ARBA00023163"/>
    </source>
</evidence>
<dbReference type="InterPro" id="IPR041490">
    <property type="entry name" value="KstR2_TetR_C"/>
</dbReference>
<evidence type="ECO:0000259" key="5">
    <source>
        <dbReference type="PROSITE" id="PS50977"/>
    </source>
</evidence>
<proteinExistence type="predicted"/>
<dbReference type="Gene3D" id="1.10.357.10">
    <property type="entry name" value="Tetracycline Repressor, domain 2"/>
    <property type="match status" value="1"/>
</dbReference>
<dbReference type="SUPFAM" id="SSF46689">
    <property type="entry name" value="Homeodomain-like"/>
    <property type="match status" value="1"/>
</dbReference>